<evidence type="ECO:0000313" key="8">
    <source>
        <dbReference type="EMBL" id="POF33009.1"/>
    </source>
</evidence>
<feature type="binding site" evidence="6">
    <location>
        <position position="187"/>
    </location>
    <ligand>
        <name>molybdate</name>
        <dbReference type="ChEBI" id="CHEBI:36264"/>
    </ligand>
</feature>
<dbReference type="PANTHER" id="PTHR30632:SF17">
    <property type="entry name" value="MOLYBDATE-BINDING PROTEIN MODA"/>
    <property type="match status" value="1"/>
</dbReference>
<feature type="signal peptide" evidence="7">
    <location>
        <begin position="1"/>
        <end position="21"/>
    </location>
</feature>
<dbReference type="AlphaFoldDB" id="A0A2S3UZY2"/>
<dbReference type="GO" id="GO:0015689">
    <property type="term" value="P:molybdate ion transport"/>
    <property type="evidence" value="ECO:0007669"/>
    <property type="project" value="InterPro"/>
</dbReference>
<sequence>MFQRLIIVLCLLTAAILPAAAERPLTVFAAASMREAMEGIGGAFEEQTGTEVVFSFAGTGTLARQVEAGAPADLFVSADAAWMDYVRNHDAVRADAIFEFASNALVLVGPENSPAIELTPDSLHAALKGERLAIADPETVPAGRYGKAALENLGLWSTVSAQLAPMENVRIALASVARGDTPLALVYRTDALVEPAVAVVADLPRESHPPIRYLAALTSVQSHPAAPAFLKFLAAPRAREILHSLGFLTDKVD</sequence>
<organism evidence="8 9">
    <name type="scientific">Roseibium marinum</name>
    <dbReference type="NCBI Taxonomy" id="281252"/>
    <lineage>
        <taxon>Bacteria</taxon>
        <taxon>Pseudomonadati</taxon>
        <taxon>Pseudomonadota</taxon>
        <taxon>Alphaproteobacteria</taxon>
        <taxon>Hyphomicrobiales</taxon>
        <taxon>Stappiaceae</taxon>
        <taxon>Roseibium</taxon>
    </lineage>
</organism>
<dbReference type="GO" id="GO:0046872">
    <property type="term" value="F:metal ion binding"/>
    <property type="evidence" value="ECO:0007669"/>
    <property type="project" value="UniProtKB-KW"/>
</dbReference>
<feature type="binding site" evidence="6">
    <location>
        <position position="59"/>
    </location>
    <ligand>
        <name>molybdate</name>
        <dbReference type="ChEBI" id="CHEBI:36264"/>
    </ligand>
</feature>
<evidence type="ECO:0000313" key="9">
    <source>
        <dbReference type="Proteomes" id="UP000236959"/>
    </source>
</evidence>
<dbReference type="PIRSF" id="PIRSF004846">
    <property type="entry name" value="ModA"/>
    <property type="match status" value="1"/>
</dbReference>
<dbReference type="InterPro" id="IPR005950">
    <property type="entry name" value="ModA"/>
</dbReference>
<dbReference type="Pfam" id="PF13531">
    <property type="entry name" value="SBP_bac_11"/>
    <property type="match status" value="1"/>
</dbReference>
<reference evidence="8 9" key="1">
    <citation type="submission" date="2018-01" db="EMBL/GenBank/DDBJ databases">
        <title>Genomic Encyclopedia of Archaeal and Bacterial Type Strains, Phase II (KMG-II): from individual species to whole genera.</title>
        <authorList>
            <person name="Goeker M."/>
        </authorList>
    </citation>
    <scope>NUCLEOTIDE SEQUENCE [LARGE SCALE GENOMIC DNA]</scope>
    <source>
        <strain evidence="8 9">DSM 17023</strain>
    </source>
</reference>
<evidence type="ECO:0000256" key="6">
    <source>
        <dbReference type="PIRSR" id="PIRSR004846-1"/>
    </source>
</evidence>
<proteinExistence type="inferred from homology"/>
<keyword evidence="3 6" id="KW-0479">Metal-binding</keyword>
<feature type="binding site" evidence="6">
    <location>
        <position position="32"/>
    </location>
    <ligand>
        <name>molybdate</name>
        <dbReference type="ChEBI" id="CHEBI:36264"/>
    </ligand>
</feature>
<evidence type="ECO:0000256" key="2">
    <source>
        <dbReference type="ARBA" id="ARBA00022505"/>
    </source>
</evidence>
<dbReference type="OrthoDB" id="9785015at2"/>
<feature type="binding site" evidence="6">
    <location>
        <position position="142"/>
    </location>
    <ligand>
        <name>molybdate</name>
        <dbReference type="ChEBI" id="CHEBI:36264"/>
    </ligand>
</feature>
<dbReference type="Gene3D" id="3.40.190.10">
    <property type="entry name" value="Periplasmic binding protein-like II"/>
    <property type="match status" value="2"/>
</dbReference>
<dbReference type="GO" id="GO:0030288">
    <property type="term" value="C:outer membrane-bounded periplasmic space"/>
    <property type="evidence" value="ECO:0007669"/>
    <property type="project" value="TreeGrafter"/>
</dbReference>
<dbReference type="GO" id="GO:0030973">
    <property type="term" value="F:molybdate ion binding"/>
    <property type="evidence" value="ECO:0007669"/>
    <property type="project" value="TreeGrafter"/>
</dbReference>
<dbReference type="EMBL" id="PPCN01000002">
    <property type="protein sequence ID" value="POF33009.1"/>
    <property type="molecule type" value="Genomic_DNA"/>
</dbReference>
<dbReference type="SUPFAM" id="SSF53850">
    <property type="entry name" value="Periplasmic binding protein-like II"/>
    <property type="match status" value="1"/>
</dbReference>
<dbReference type="GO" id="GO:1901359">
    <property type="term" value="F:tungstate binding"/>
    <property type="evidence" value="ECO:0007669"/>
    <property type="project" value="UniProtKB-ARBA"/>
</dbReference>
<evidence type="ECO:0000256" key="7">
    <source>
        <dbReference type="SAM" id="SignalP"/>
    </source>
</evidence>
<evidence type="ECO:0000256" key="5">
    <source>
        <dbReference type="ARBA" id="ARBA00062515"/>
    </source>
</evidence>
<feature type="chain" id="PRO_5015467304" evidence="7">
    <location>
        <begin position="22"/>
        <end position="253"/>
    </location>
</feature>
<name>A0A2S3UZY2_9HYPH</name>
<feature type="binding site" evidence="6">
    <location>
        <position position="169"/>
    </location>
    <ligand>
        <name>molybdate</name>
        <dbReference type="ChEBI" id="CHEBI:36264"/>
    </ligand>
</feature>
<protein>
    <submittedName>
        <fullName evidence="8">Molybdate transport system substrate-binding protein</fullName>
    </submittedName>
</protein>
<accession>A0A2S3UZY2</accession>
<dbReference type="FunFam" id="3.40.190.10:FF:000035">
    <property type="entry name" value="Molybdate ABC transporter substrate-binding protein"/>
    <property type="match status" value="1"/>
</dbReference>
<evidence type="ECO:0000256" key="3">
    <source>
        <dbReference type="ARBA" id="ARBA00022723"/>
    </source>
</evidence>
<comment type="similarity">
    <text evidence="1">Belongs to the bacterial solute-binding protein ModA family.</text>
</comment>
<dbReference type="PANTHER" id="PTHR30632">
    <property type="entry name" value="MOLYBDATE-BINDING PERIPLASMIC PROTEIN"/>
    <property type="match status" value="1"/>
</dbReference>
<dbReference type="RefSeq" id="WP_103222039.1">
    <property type="nucleotide sequence ID" value="NZ_PPCN01000002.1"/>
</dbReference>
<dbReference type="NCBIfam" id="TIGR01256">
    <property type="entry name" value="modA"/>
    <property type="match status" value="1"/>
</dbReference>
<comment type="subunit">
    <text evidence="5">The complex is composed of two ATP-binding proteins (ModC), two transmembrane proteins (ModB) and a solute-binding protein (ModA).</text>
</comment>
<dbReference type="InterPro" id="IPR050682">
    <property type="entry name" value="ModA/WtpA"/>
</dbReference>
<keyword evidence="2 6" id="KW-0500">Molybdenum</keyword>
<evidence type="ECO:0000256" key="4">
    <source>
        <dbReference type="ARBA" id="ARBA00022729"/>
    </source>
</evidence>
<dbReference type="Proteomes" id="UP000236959">
    <property type="component" value="Unassembled WGS sequence"/>
</dbReference>
<evidence type="ECO:0000256" key="1">
    <source>
        <dbReference type="ARBA" id="ARBA00009175"/>
    </source>
</evidence>
<keyword evidence="9" id="KW-1185">Reference proteome</keyword>
<keyword evidence="4 7" id="KW-0732">Signal</keyword>
<gene>
    <name evidence="8" type="ORF">CLV41_102415</name>
</gene>
<comment type="caution">
    <text evidence="8">The sequence shown here is derived from an EMBL/GenBank/DDBJ whole genome shotgun (WGS) entry which is preliminary data.</text>
</comment>